<reference evidence="3" key="4">
    <citation type="submission" date="2023-08" db="EMBL/GenBank/DDBJ databases">
        <title>Mucin Metabolism Genes Underlie the Key Renovations of Bacteroides xylanisolvens Genomes in Captive Great Apes.</title>
        <authorList>
            <person name="Nishida A.H."/>
        </authorList>
    </citation>
    <scope>NUCLEOTIDE SEQUENCE</scope>
    <source>
        <strain evidence="3">P19.10B</strain>
    </source>
</reference>
<evidence type="ECO:0000313" key="3">
    <source>
        <dbReference type="EMBL" id="MCA4525535.1"/>
    </source>
</evidence>
<dbReference type="AlphaFoldDB" id="A0AAI9RX10"/>
<organism evidence="2 4">
    <name type="scientific">Bacteroides xylanisolvens</name>
    <dbReference type="NCBI Taxonomy" id="371601"/>
    <lineage>
        <taxon>Bacteria</taxon>
        <taxon>Pseudomonadati</taxon>
        <taxon>Bacteroidota</taxon>
        <taxon>Bacteroidia</taxon>
        <taxon>Bacteroidales</taxon>
        <taxon>Bacteroidaceae</taxon>
        <taxon>Bacteroides</taxon>
    </lineage>
</organism>
<dbReference type="CDD" id="cd13121">
    <property type="entry name" value="BF2867_like_C"/>
    <property type="match status" value="1"/>
</dbReference>
<dbReference type="Pfam" id="PF13149">
    <property type="entry name" value="Mfa_like_1"/>
    <property type="match status" value="1"/>
</dbReference>
<reference evidence="4" key="1">
    <citation type="journal article" date="2018" name="J. Anim. Genet.">
        <title>Acquired interbacterial defense systems protect against interspecies antagonism in the human gut microbiome.</title>
        <authorList>
            <person name="Ross B.D."/>
            <person name="Verster A.J."/>
            <person name="Radey M.C."/>
            <person name="Schmidtke D.T."/>
            <person name="Pope C.E."/>
            <person name="Hoffman L.R."/>
            <person name="Hajjar A."/>
            <person name="Peterson S.B."/>
            <person name="Borenstein E."/>
            <person name="Mougous J."/>
        </authorList>
    </citation>
    <scope>NUCLEOTIDE SEQUENCE [LARGE SCALE GENOMIC DNA]</scope>
    <source>
        <strain evidence="4">H204</strain>
    </source>
</reference>
<dbReference type="EMBL" id="JAIWWW010000045">
    <property type="protein sequence ID" value="MCA4525535.1"/>
    <property type="molecule type" value="Genomic_DNA"/>
</dbReference>
<feature type="region of interest" description="Disordered" evidence="1">
    <location>
        <begin position="282"/>
        <end position="309"/>
    </location>
</feature>
<feature type="compositionally biased region" description="Gly residues" evidence="1">
    <location>
        <begin position="284"/>
        <end position="302"/>
    </location>
</feature>
<dbReference type="InterPro" id="IPR042278">
    <property type="entry name" value="Mfa-like_1_N"/>
</dbReference>
<dbReference type="CDD" id="cd13120">
    <property type="entry name" value="BF2867_like_N"/>
    <property type="match status" value="1"/>
</dbReference>
<sequence>MKLKHLFFLAVTGTLAVACSEVNENSLTDGDGQRMLRTISSGNDRFSTRLNSETSEWESGDAIGIYMFDTEDKNVLNDALNVKYTTIGEGLTVNFSSDPGIAIYDMPTNFVAYYPHATSADVIDATAALYKVDISDQSNGISAHDLMWAKAANQSTESLLAGGLAFTFHHQLVLLRVNITNENVSDVTSVTVGGMNTTATFNLIDGTLSNIGTQKSVALQKKDNKSFIGIMLPTEELKNKLSLTILADGGKYQYTVPETSKIDKFVAGNEYTFDITVGKETSGEVGGGSGSNTPWGDGGNEEGNGDKVSENEAIPADYAQKAITAETDLSTVLSGASGKAALVFAANADGYTFSDVMVVPEAVTELLLIGDTEEQVKVNLKQIQYAGLQKIALNNLDITGDNSTALLTNSETAQLAVDAVIELKKCNFTSMKTICDWPSGDANAQNLIAAMIIDDCIFANMQNVFNDYVSKVITITNSTLYNMTERAIYMKGTSAVILTVENCTLVDLGKTPFESRATNGNLYYKNNISACFVTSSPNLAYKMNVKEFSGNYAAAVTEDGQLAVVNIHNKAVDTNNFPDAWTDTSKTVAELFEDAANGNFKLKMDAQVGDPRWYKNAQ</sequence>
<evidence type="ECO:0000313" key="2">
    <source>
        <dbReference type="EMBL" id="KAA9036487.1"/>
    </source>
</evidence>
<dbReference type="Proteomes" id="UP000327007">
    <property type="component" value="Unassembled WGS sequence"/>
</dbReference>
<dbReference type="EMBL" id="VYQC01000022">
    <property type="protein sequence ID" value="KAA9036487.1"/>
    <property type="molecule type" value="Genomic_DNA"/>
</dbReference>
<proteinExistence type="predicted"/>
<evidence type="ECO:0000313" key="4">
    <source>
        <dbReference type="Proteomes" id="UP000327007"/>
    </source>
</evidence>
<comment type="caution">
    <text evidence="2">The sequence shown here is derived from an EMBL/GenBank/DDBJ whole genome shotgun (WGS) entry which is preliminary data.</text>
</comment>
<dbReference type="Gene3D" id="2.60.40.2620">
    <property type="entry name" value="Fimbrillin-like"/>
    <property type="match status" value="1"/>
</dbReference>
<dbReference type="PROSITE" id="PS51257">
    <property type="entry name" value="PROKAR_LIPOPROTEIN"/>
    <property type="match status" value="1"/>
</dbReference>
<protein>
    <submittedName>
        <fullName evidence="3">Fimbrillin family protein</fullName>
    </submittedName>
</protein>
<gene>
    <name evidence="2" type="ORF">F6S82_24845</name>
    <name evidence="3" type="ORF">LDZ35_20245</name>
</gene>
<reference evidence="2" key="3">
    <citation type="submission" date="2019-09" db="EMBL/GenBank/DDBJ databases">
        <authorList>
            <person name="Ross B.D."/>
            <person name="Verster A.J."/>
            <person name="Radey M.C."/>
            <person name="Schmidtke D.T."/>
            <person name="Pope C.E."/>
            <person name="Hoffman L.R."/>
            <person name="Hajjar A.M."/>
            <person name="Peterson S.B."/>
            <person name="Borenstein E."/>
            <person name="Mougous J.D."/>
        </authorList>
    </citation>
    <scope>NUCLEOTIDE SEQUENCE</scope>
    <source>
        <strain evidence="2">H204</strain>
    </source>
</reference>
<evidence type="ECO:0000256" key="1">
    <source>
        <dbReference type="SAM" id="MobiDB-lite"/>
    </source>
</evidence>
<accession>A0AAI9RX10</accession>
<dbReference type="RefSeq" id="WP_134985080.1">
    <property type="nucleotide sequence ID" value="NZ_CP041230.1"/>
</dbReference>
<name>A0AAI9RX10_9BACE</name>
<dbReference type="Proteomes" id="UP001197958">
    <property type="component" value="Unassembled WGS sequence"/>
</dbReference>
<reference evidence="2" key="2">
    <citation type="journal article" date="2019" name="bioRxiv">
        <title>Acquired interbacterial defense systems protect against interspecies antagonism in the human gut microbiome.</title>
        <authorList>
            <person name="Ross B.D."/>
            <person name="Verster A.J."/>
            <person name="Radey M.C."/>
            <person name="Schmidtke D.T."/>
            <person name="Pope C.E."/>
            <person name="Hoffman L.R."/>
            <person name="Hajjar A.M."/>
            <person name="Peterson S.B."/>
            <person name="Borenstein E."/>
            <person name="Mougous J.D."/>
        </authorList>
    </citation>
    <scope>NUCLEOTIDE SEQUENCE</scope>
    <source>
        <strain evidence="2">H204</strain>
    </source>
</reference>
<dbReference type="InterPro" id="IPR025049">
    <property type="entry name" value="Mfa-like_1"/>
</dbReference>
<dbReference type="Gene3D" id="2.60.40.2630">
    <property type="match status" value="1"/>
</dbReference>